<protein>
    <recommendedName>
        <fullName evidence="4">Band 7 domain-containing protein</fullName>
    </recommendedName>
</protein>
<feature type="compositionally biased region" description="Basic and acidic residues" evidence="1">
    <location>
        <begin position="151"/>
        <end position="193"/>
    </location>
</feature>
<dbReference type="GeneID" id="62233281"/>
<accession>A0ABQ7IJY3</accession>
<dbReference type="EMBL" id="RCSX01000014">
    <property type="protein sequence ID" value="KAF7926212.1"/>
    <property type="molecule type" value="Genomic_DNA"/>
</dbReference>
<reference evidence="2 3" key="1">
    <citation type="journal article" date="2020" name="Genome Biol. Evol.">
        <title>Comparative genomics of Sclerotiniaceae.</title>
        <authorList>
            <person name="Valero Jimenez C.A."/>
            <person name="Steentjes M."/>
            <person name="Scholten O.E."/>
            <person name="Van Kan J.A.L."/>
        </authorList>
    </citation>
    <scope>NUCLEOTIDE SEQUENCE [LARGE SCALE GENOMIC DNA]</scope>
    <source>
        <strain evidence="2 3">B1</strain>
    </source>
</reference>
<proteinExistence type="predicted"/>
<evidence type="ECO:0000313" key="2">
    <source>
        <dbReference type="EMBL" id="KAF7926212.1"/>
    </source>
</evidence>
<feature type="region of interest" description="Disordered" evidence="1">
    <location>
        <begin position="149"/>
        <end position="193"/>
    </location>
</feature>
<dbReference type="RefSeq" id="XP_038809375.1">
    <property type="nucleotide sequence ID" value="XM_038954130.1"/>
</dbReference>
<comment type="caution">
    <text evidence="2">The sequence shown here is derived from an EMBL/GenBank/DDBJ whole genome shotgun (WGS) entry which is preliminary data.</text>
</comment>
<sequence>MGYGLIMPSVQEIQISFTIKLKPISNTQIGEEIFEKGKILEISQQQILELMENSNKSDAKLKGKKKYGMAFQLDEQIEVELVRNVVEVYAVQVFKGDAAYEEFMGAIVDQLLTVQDEDAALRDGKLTSLRVKKRMETITNLQAEQLNTQQESRREIAKARAEKSDEKVKDLLEEADKKKKEKENAEKKFWEDK</sequence>
<name>A0ABQ7IJY3_9HELO</name>
<evidence type="ECO:0008006" key="4">
    <source>
        <dbReference type="Google" id="ProtNLM"/>
    </source>
</evidence>
<organism evidence="2 3">
    <name type="scientific">Botrytis deweyae</name>
    <dbReference type="NCBI Taxonomy" id="2478750"/>
    <lineage>
        <taxon>Eukaryota</taxon>
        <taxon>Fungi</taxon>
        <taxon>Dikarya</taxon>
        <taxon>Ascomycota</taxon>
        <taxon>Pezizomycotina</taxon>
        <taxon>Leotiomycetes</taxon>
        <taxon>Helotiales</taxon>
        <taxon>Sclerotiniaceae</taxon>
        <taxon>Botrytis</taxon>
    </lineage>
</organism>
<evidence type="ECO:0000256" key="1">
    <source>
        <dbReference type="SAM" id="MobiDB-lite"/>
    </source>
</evidence>
<dbReference type="Proteomes" id="UP000783213">
    <property type="component" value="Unassembled WGS sequence"/>
</dbReference>
<keyword evidence="3" id="KW-1185">Reference proteome</keyword>
<evidence type="ECO:0000313" key="3">
    <source>
        <dbReference type="Proteomes" id="UP000783213"/>
    </source>
</evidence>
<gene>
    <name evidence="2" type="ORF">EAE98_006507</name>
</gene>